<sequence>MHKLSHDNTHAVQRHKSKEQLKIHFSIRVVGRSKCSVPGNQTVWRCNMTSEHSKAWSHVRHLHTASEGLWKDGGHSSAHKKARKGERRKETVSASSDPGGKQQYQGEDEEKEEKDLSASSGVEQRDQEEGHEGGKQEGPSTSSEPEEEQRSDQDERHEKSPSLSLLSTPSKGVKERLAQLRSQLQAQLSLQEQQEDQCPGSQLVELVERIVHGEGGDRTLSANSDVATDGKCPTCGQYNNPADYSNGLPATVEKILQRELAGLKEEVTTRIESMRREVAEKLSSLREALQAYNEHHFFQVADLSPLEELDENGPNQLKGEHHGIPQVGHPGDKISLEDKFKSQSVPTLHPLPISGRNQAMLRAAMATISAKSSFASNLSRSNSDPVEPMQPKSTIFPLVVPKLATRKAPTKMMVPPPATRTYASNGKYSNKMSTRTPALHLPRGDCEERPH</sequence>
<reference evidence="1" key="1">
    <citation type="submission" date="2021-08" db="EMBL/GenBank/DDBJ databases">
        <title>The first chromosome-level gecko genome reveals the dynamic sex chromosomes of Neotropical dwarf geckos (Sphaerodactylidae: Sphaerodactylus).</title>
        <authorList>
            <person name="Pinto B.J."/>
            <person name="Keating S.E."/>
            <person name="Gamble T."/>
        </authorList>
    </citation>
    <scope>NUCLEOTIDE SEQUENCE</scope>
    <source>
        <strain evidence="1">TG3544</strain>
    </source>
</reference>
<proteinExistence type="predicted"/>
<organism evidence="1 2">
    <name type="scientific">Sphaerodactylus townsendi</name>
    <dbReference type="NCBI Taxonomy" id="933632"/>
    <lineage>
        <taxon>Eukaryota</taxon>
        <taxon>Metazoa</taxon>
        <taxon>Chordata</taxon>
        <taxon>Craniata</taxon>
        <taxon>Vertebrata</taxon>
        <taxon>Euteleostomi</taxon>
        <taxon>Lepidosauria</taxon>
        <taxon>Squamata</taxon>
        <taxon>Bifurcata</taxon>
        <taxon>Gekkota</taxon>
        <taxon>Sphaerodactylidae</taxon>
        <taxon>Sphaerodactylus</taxon>
    </lineage>
</organism>
<dbReference type="Proteomes" id="UP000827872">
    <property type="component" value="Linkage Group LG13"/>
</dbReference>
<keyword evidence="2" id="KW-1185">Reference proteome</keyword>
<protein>
    <submittedName>
        <fullName evidence="1">Uncharacterized protein</fullName>
    </submittedName>
</protein>
<dbReference type="EMBL" id="CM037626">
    <property type="protein sequence ID" value="KAH8012299.1"/>
    <property type="molecule type" value="Genomic_DNA"/>
</dbReference>
<evidence type="ECO:0000313" key="1">
    <source>
        <dbReference type="EMBL" id="KAH8012299.1"/>
    </source>
</evidence>
<gene>
    <name evidence="1" type="ORF">K3G42_016091</name>
</gene>
<name>A0ACB8FZM1_9SAUR</name>
<comment type="caution">
    <text evidence="1">The sequence shown here is derived from an EMBL/GenBank/DDBJ whole genome shotgun (WGS) entry which is preliminary data.</text>
</comment>
<evidence type="ECO:0000313" key="2">
    <source>
        <dbReference type="Proteomes" id="UP000827872"/>
    </source>
</evidence>
<accession>A0ACB8FZM1</accession>